<reference evidence="1" key="1">
    <citation type="submission" date="2018-03" db="EMBL/GenBank/DDBJ databases">
        <title>Draft genome sequences of Megaviruse, new member of the family Mimiviridae isolated from water in Shanghai, China.</title>
        <authorList>
            <person name="Xia Y."/>
        </authorList>
    </citation>
    <scope>NUCLEOTIDE SEQUENCE</scope>
    <source>
        <strain evidence="1">SH</strain>
    </source>
</reference>
<sequence>MTSKYYSIYYVNNKDKNLKLVNSYEYFDNLEKAINAMLRYIENYKIPKYSKKFYTPINMDCDYNIRIYNVEVWKCLNNYNFKIEPISQAFPLVPKPSKELDKYIELCDLENMTVAKLCLEIYGENITMEKIKEMRKIKLDNLVNIINKKISESKYNKINIDMTGIFYKDNDKYIIYSTNNILSDLYKYYTNIGYIVKYKYYNNFYEYTLFLFNKSYIDDLNNKFDIILKDNNLDCINYYDNDNVMKKDKRKYLLDKYLINITDDNIKHLIRDKYQNGPYYFKSFYDLNYTYDFDSDD</sequence>
<dbReference type="EMBL" id="MH046811">
    <property type="protein sequence ID" value="AZL89809.1"/>
    <property type="molecule type" value="Genomic_DNA"/>
</dbReference>
<organism evidence="1">
    <name type="scientific">Megavirus baoshan</name>
    <dbReference type="NCBI Taxonomy" id="2496520"/>
    <lineage>
        <taxon>Viruses</taxon>
        <taxon>Varidnaviria</taxon>
        <taxon>Bamfordvirae</taxon>
        <taxon>Nucleocytoviricota</taxon>
        <taxon>Megaviricetes</taxon>
        <taxon>Imitervirales</taxon>
        <taxon>Mimiviridae</taxon>
        <taxon>Megamimivirinae</taxon>
        <taxon>Megavirus</taxon>
        <taxon>Megavirus baoshanense</taxon>
    </lineage>
</organism>
<gene>
    <name evidence="1" type="ORF">Mb0970</name>
</gene>
<accession>A0A3S8UYL8</accession>
<name>A0A3S8UYL8_9VIRU</name>
<proteinExistence type="predicted"/>
<evidence type="ECO:0000313" key="1">
    <source>
        <dbReference type="EMBL" id="AZL89809.1"/>
    </source>
</evidence>
<protein>
    <submittedName>
        <fullName evidence="1">Uncharacterized protein</fullName>
    </submittedName>
</protein>